<organism evidence="1 2">
    <name type="scientific">Segatella copri</name>
    <dbReference type="NCBI Taxonomy" id="165179"/>
    <lineage>
        <taxon>Bacteria</taxon>
        <taxon>Pseudomonadati</taxon>
        <taxon>Bacteroidota</taxon>
        <taxon>Bacteroidia</taxon>
        <taxon>Bacteroidales</taxon>
        <taxon>Prevotellaceae</taxon>
        <taxon>Segatella</taxon>
    </lineage>
</organism>
<dbReference type="AlphaFoldDB" id="A0A6A7W806"/>
<comment type="caution">
    <text evidence="1">The sequence shown here is derived from an EMBL/GenBank/DDBJ whole genome shotgun (WGS) entry which is preliminary data.</text>
</comment>
<gene>
    <name evidence="1" type="ORF">F7D20_00460</name>
</gene>
<evidence type="ECO:0000313" key="2">
    <source>
        <dbReference type="Proteomes" id="UP000384372"/>
    </source>
</evidence>
<protein>
    <submittedName>
        <fullName evidence="1">Uncharacterized protein</fullName>
    </submittedName>
</protein>
<dbReference type="EMBL" id="VZAD01000007">
    <property type="protein sequence ID" value="MQP10468.1"/>
    <property type="molecule type" value="Genomic_DNA"/>
</dbReference>
<sequence>MLYHANSAPTADVLFHCYEDKGFKESENIYVGETGFSFVIRSNFGYGNASYLQFRATYNTCKLYDYEAGYQKENWLPIFKFEPNPDNWDKLFCKIEEVFIQRESWNCNSLTKFLIWFDSEFSNLKEEELEKKPNLIVGQISTALHDGIARSMSFNPMLKPLLIKMCKVGLKIIRKKTTGDGFLRLSEENRKKGMDTIYDFLKEINHEYLLFE</sequence>
<keyword evidence="2" id="KW-1185">Reference proteome</keyword>
<name>A0A6A7W806_9BACT</name>
<dbReference type="Proteomes" id="UP000384372">
    <property type="component" value="Unassembled WGS sequence"/>
</dbReference>
<reference evidence="1 2" key="1">
    <citation type="submission" date="2019-09" db="EMBL/GenBank/DDBJ databases">
        <title>Distinct polysaccharide growth profiles of human intestinal Prevotella copri isolates.</title>
        <authorList>
            <person name="Fehlner-Peach H."/>
            <person name="Magnabosco C."/>
            <person name="Raghavan V."/>
            <person name="Scher J.U."/>
            <person name="Tett A."/>
            <person name="Cox L.M."/>
            <person name="Gottsegen C."/>
            <person name="Watters A."/>
            <person name="Wiltshire- Gordon J.D."/>
            <person name="Segata N."/>
            <person name="Bonneau R."/>
            <person name="Littman D.R."/>
        </authorList>
    </citation>
    <scope>NUCLEOTIDE SEQUENCE [LARGE SCALE GENOMIC DNA]</scope>
    <source>
        <strain evidence="2">iAQ1173</strain>
    </source>
</reference>
<proteinExistence type="predicted"/>
<dbReference type="RefSeq" id="WP_158462317.1">
    <property type="nucleotide sequence ID" value="NZ_VZAD01000007.1"/>
</dbReference>
<accession>A0A6A7W806</accession>
<evidence type="ECO:0000313" key="1">
    <source>
        <dbReference type="EMBL" id="MQP10468.1"/>
    </source>
</evidence>